<reference evidence="5" key="2">
    <citation type="submission" date="2020-09" db="EMBL/GenBank/DDBJ databases">
        <authorList>
            <person name="Sun Q."/>
            <person name="Ohkuma M."/>
        </authorList>
    </citation>
    <scope>NUCLEOTIDE SEQUENCE</scope>
    <source>
        <strain evidence="5">JCM 4518</strain>
    </source>
</reference>
<evidence type="ECO:0000256" key="4">
    <source>
        <dbReference type="SAM" id="SignalP"/>
    </source>
</evidence>
<organism evidence="5 6">
    <name type="scientific">Streptomyces termitum</name>
    <dbReference type="NCBI Taxonomy" id="67368"/>
    <lineage>
        <taxon>Bacteria</taxon>
        <taxon>Bacillati</taxon>
        <taxon>Actinomycetota</taxon>
        <taxon>Actinomycetes</taxon>
        <taxon>Kitasatosporales</taxon>
        <taxon>Streptomycetaceae</taxon>
        <taxon>Streptomyces</taxon>
    </lineage>
</organism>
<feature type="chain" id="PRO_5039390555" description="Poly(3-hydroxybutyrate) depolymerase" evidence="4">
    <location>
        <begin position="47"/>
        <end position="555"/>
    </location>
</feature>
<feature type="region of interest" description="Disordered" evidence="3">
    <location>
        <begin position="1"/>
        <end position="20"/>
    </location>
</feature>
<protein>
    <recommendedName>
        <fullName evidence="7">Poly(3-hydroxybutyrate) depolymerase</fullName>
    </recommendedName>
</protein>
<dbReference type="Proteomes" id="UP000644020">
    <property type="component" value="Unassembled WGS sequence"/>
</dbReference>
<reference evidence="5" key="1">
    <citation type="journal article" date="2014" name="Int. J. Syst. Evol. Microbiol.">
        <title>Complete genome sequence of Corynebacterium casei LMG S-19264T (=DSM 44701T), isolated from a smear-ripened cheese.</title>
        <authorList>
            <consortium name="US DOE Joint Genome Institute (JGI-PGF)"/>
            <person name="Walter F."/>
            <person name="Albersmeier A."/>
            <person name="Kalinowski J."/>
            <person name="Ruckert C."/>
        </authorList>
    </citation>
    <scope>NUCLEOTIDE SEQUENCE</scope>
    <source>
        <strain evidence="5">JCM 4518</strain>
    </source>
</reference>
<evidence type="ECO:0000256" key="3">
    <source>
        <dbReference type="SAM" id="MobiDB-lite"/>
    </source>
</evidence>
<evidence type="ECO:0000256" key="2">
    <source>
        <dbReference type="ARBA" id="ARBA00022801"/>
    </source>
</evidence>
<dbReference type="GO" id="GO:0016787">
    <property type="term" value="F:hydrolase activity"/>
    <property type="evidence" value="ECO:0007669"/>
    <property type="project" value="UniProtKB-KW"/>
</dbReference>
<dbReference type="PANTHER" id="PTHR42972">
    <property type="entry name" value="TOL-PAL SYSTEM PROTEIN TOLB"/>
    <property type="match status" value="1"/>
</dbReference>
<feature type="signal peptide" evidence="4">
    <location>
        <begin position="1"/>
        <end position="46"/>
    </location>
</feature>
<proteinExistence type="predicted"/>
<sequence length="555" mass="56109">MRSPRAPLSRRPLPSLRSLRAPRSPRRRFGAFAVALACAAASLLPAAGPAAAAAPPPVAGALSAYDIGAVYTAGVSSGGYMATQLHVAYSGAVAGSAVFASGPYDCARGSLPTALNACMDTVQGLSVAALEQATRDRAAQGQVDPVENLAGDPVYVFGGSNDTTVKRPVVDALADYYGRFGARVRYDRSTAAGHSWVTPLGPNSCAVTASPYLNDCGTDAEGALLGHLLGAVAPPGSGTGGTLVRFDQDAYAPGGSAAALSMGREGFAYVPASCAAGARCSLLVALHGCKQGYAYQGFGTRFVENAYLNEYADTNGLVVLYPQAAPTSTLENPNGCWNWWGYLGDTAYARHGGKQIEAVMGMVRALGGGGGTGTPPSDGRTVLAATDAETGYVKAAADGSGAAVGTLKGLYGLALGRGADGRTNRTVVSFDTSRIPAGKEVTRAWLTVTRSSGSGDPWSSPAGNRLLADVRTGCFGGCAVEAADFSAAPTVAGGAEIGAFASGSAVSTDLSPAALAALNRGGTTQFRLGFAQAQAGTAYLFVNQGAPVTLTVEYR</sequence>
<evidence type="ECO:0000313" key="5">
    <source>
        <dbReference type="EMBL" id="GHA90774.1"/>
    </source>
</evidence>
<dbReference type="RefSeq" id="WP_229849857.1">
    <property type="nucleotide sequence ID" value="NZ_BMUL01000009.1"/>
</dbReference>
<evidence type="ECO:0000256" key="1">
    <source>
        <dbReference type="ARBA" id="ARBA00022729"/>
    </source>
</evidence>
<accession>A0A918T4A9</accession>
<dbReference type="SUPFAM" id="SSF53474">
    <property type="entry name" value="alpha/beta-Hydrolases"/>
    <property type="match status" value="1"/>
</dbReference>
<keyword evidence="2" id="KW-0378">Hydrolase</keyword>
<keyword evidence="6" id="KW-1185">Reference proteome</keyword>
<dbReference type="Gene3D" id="3.40.50.1820">
    <property type="entry name" value="alpha/beta hydrolase"/>
    <property type="match status" value="2"/>
</dbReference>
<dbReference type="InterPro" id="IPR010126">
    <property type="entry name" value="Esterase_phb"/>
</dbReference>
<comment type="caution">
    <text evidence="5">The sequence shown here is derived from an EMBL/GenBank/DDBJ whole genome shotgun (WGS) entry which is preliminary data.</text>
</comment>
<evidence type="ECO:0000313" key="6">
    <source>
        <dbReference type="Proteomes" id="UP000644020"/>
    </source>
</evidence>
<dbReference type="GO" id="GO:0005576">
    <property type="term" value="C:extracellular region"/>
    <property type="evidence" value="ECO:0007669"/>
    <property type="project" value="InterPro"/>
</dbReference>
<name>A0A918T4A9_9ACTN</name>
<dbReference type="EMBL" id="BMUL01000009">
    <property type="protein sequence ID" value="GHA90774.1"/>
    <property type="molecule type" value="Genomic_DNA"/>
</dbReference>
<gene>
    <name evidence="5" type="ORF">GCM10010305_38100</name>
</gene>
<dbReference type="PANTHER" id="PTHR42972:SF8">
    <property type="entry name" value="POLYHYDROXYBUTYRATE DEPOLYMERASE"/>
    <property type="match status" value="1"/>
</dbReference>
<dbReference type="AlphaFoldDB" id="A0A918T4A9"/>
<keyword evidence="1 4" id="KW-0732">Signal</keyword>
<evidence type="ECO:0008006" key="7">
    <source>
        <dbReference type="Google" id="ProtNLM"/>
    </source>
</evidence>
<dbReference type="Pfam" id="PF10503">
    <property type="entry name" value="Esterase_PHB"/>
    <property type="match status" value="1"/>
</dbReference>
<dbReference type="InterPro" id="IPR029058">
    <property type="entry name" value="AB_hydrolase_fold"/>
</dbReference>